<evidence type="ECO:0000259" key="1">
    <source>
        <dbReference type="Pfam" id="PF04149"/>
    </source>
</evidence>
<accession>A0A918L1F3</accession>
<keyword evidence="3" id="KW-1185">Reference proteome</keyword>
<organism evidence="2 3">
    <name type="scientific">Streptomyces humidus</name>
    <dbReference type="NCBI Taxonomy" id="52259"/>
    <lineage>
        <taxon>Bacteria</taxon>
        <taxon>Bacillati</taxon>
        <taxon>Actinomycetota</taxon>
        <taxon>Actinomycetes</taxon>
        <taxon>Kitasatosporales</taxon>
        <taxon>Streptomycetaceae</taxon>
        <taxon>Streptomyces</taxon>
    </lineage>
</organism>
<comment type="caution">
    <text evidence="2">The sequence shown here is derived from an EMBL/GenBank/DDBJ whole genome shotgun (WGS) entry which is preliminary data.</text>
</comment>
<dbReference type="EMBL" id="BMTL01000004">
    <property type="protein sequence ID" value="GGR73785.1"/>
    <property type="molecule type" value="Genomic_DNA"/>
</dbReference>
<name>A0A918L1F3_9ACTN</name>
<reference evidence="2" key="1">
    <citation type="journal article" date="2014" name="Int. J. Syst. Evol. Microbiol.">
        <title>Complete genome sequence of Corynebacterium casei LMG S-19264T (=DSM 44701T), isolated from a smear-ripened cheese.</title>
        <authorList>
            <consortium name="US DOE Joint Genome Institute (JGI-PGF)"/>
            <person name="Walter F."/>
            <person name="Albersmeier A."/>
            <person name="Kalinowski J."/>
            <person name="Ruckert C."/>
        </authorList>
    </citation>
    <scope>NUCLEOTIDE SEQUENCE</scope>
    <source>
        <strain evidence="2">JCM 4386</strain>
    </source>
</reference>
<sequence>MNTPGNWQKSSYSGEGDGNDCVEVASTLATLHLRESDAPASVLSVTPAAVTHFLHAIRTRTPGIVASVTAVADRAC</sequence>
<evidence type="ECO:0000313" key="2">
    <source>
        <dbReference type="EMBL" id="GGR73785.1"/>
    </source>
</evidence>
<protein>
    <recommendedName>
        <fullName evidence="1">DUF397 domain-containing protein</fullName>
    </recommendedName>
</protein>
<feature type="domain" description="DUF397" evidence="1">
    <location>
        <begin position="6"/>
        <end position="58"/>
    </location>
</feature>
<gene>
    <name evidence="2" type="ORF">GCM10010269_10920</name>
</gene>
<dbReference type="Proteomes" id="UP000606194">
    <property type="component" value="Unassembled WGS sequence"/>
</dbReference>
<evidence type="ECO:0000313" key="3">
    <source>
        <dbReference type="Proteomes" id="UP000606194"/>
    </source>
</evidence>
<dbReference type="Pfam" id="PF04149">
    <property type="entry name" value="DUF397"/>
    <property type="match status" value="1"/>
</dbReference>
<dbReference type="AlphaFoldDB" id="A0A918L1F3"/>
<proteinExistence type="predicted"/>
<reference evidence="2" key="2">
    <citation type="submission" date="2020-09" db="EMBL/GenBank/DDBJ databases">
        <authorList>
            <person name="Sun Q."/>
            <person name="Ohkuma M."/>
        </authorList>
    </citation>
    <scope>NUCLEOTIDE SEQUENCE</scope>
    <source>
        <strain evidence="2">JCM 4386</strain>
    </source>
</reference>
<dbReference type="InterPro" id="IPR007278">
    <property type="entry name" value="DUF397"/>
</dbReference>
<dbReference type="RefSeq" id="WP_190148093.1">
    <property type="nucleotide sequence ID" value="NZ_BMTL01000004.1"/>
</dbReference>